<dbReference type="PANTHER" id="PTHR47505:SF1">
    <property type="entry name" value="DNA UTILIZATION PROTEIN YHGH"/>
    <property type="match status" value="1"/>
</dbReference>
<comment type="similarity">
    <text evidence="1">Belongs to the ComF/GntX family.</text>
</comment>
<dbReference type="InterPro" id="IPR051910">
    <property type="entry name" value="ComF/GntX_DNA_util-trans"/>
</dbReference>
<accession>A0A3L9DNN5</accession>
<evidence type="ECO:0000313" key="4">
    <source>
        <dbReference type="Proteomes" id="UP000279194"/>
    </source>
</evidence>
<dbReference type="RefSeq" id="WP_121835774.1">
    <property type="nucleotide sequence ID" value="NZ_CP163513.1"/>
</dbReference>
<reference evidence="3 4" key="1">
    <citation type="submission" date="2018-10" db="EMBL/GenBank/DDBJ databases">
        <title>Streptococcus hillyeri sp. nov., isolated from equine tracheal sample.</title>
        <authorList>
            <person name="Macfadyen A.C."/>
            <person name="Waller A."/>
            <person name="Paterson G.K."/>
        </authorList>
    </citation>
    <scope>NUCLEOTIDE SEQUENCE [LARGE SCALE GENOMIC DNA]</scope>
    <source>
        <strain evidence="3 4">28462</strain>
    </source>
</reference>
<dbReference type="EMBL" id="RCVM01000011">
    <property type="protein sequence ID" value="RLY02931.1"/>
    <property type="molecule type" value="Genomic_DNA"/>
</dbReference>
<dbReference type="CDD" id="cd06223">
    <property type="entry name" value="PRTases_typeI"/>
    <property type="match status" value="1"/>
</dbReference>
<name>A0A3L9DNN5_9STRE</name>
<dbReference type="Pfam" id="PF00156">
    <property type="entry name" value="Pribosyltran"/>
    <property type="match status" value="1"/>
</dbReference>
<organism evidence="3 4">
    <name type="scientific">Streptococcus hillyeri</name>
    <dbReference type="NCBI Taxonomy" id="2282420"/>
    <lineage>
        <taxon>Bacteria</taxon>
        <taxon>Bacillati</taxon>
        <taxon>Bacillota</taxon>
        <taxon>Bacilli</taxon>
        <taxon>Lactobacillales</taxon>
        <taxon>Streptococcaceae</taxon>
        <taxon>Streptococcus</taxon>
    </lineage>
</organism>
<dbReference type="PANTHER" id="PTHR47505">
    <property type="entry name" value="DNA UTILIZATION PROTEIN YHGH"/>
    <property type="match status" value="1"/>
</dbReference>
<evidence type="ECO:0000313" key="3">
    <source>
        <dbReference type="EMBL" id="RLY02931.1"/>
    </source>
</evidence>
<evidence type="ECO:0000259" key="2">
    <source>
        <dbReference type="Pfam" id="PF00156"/>
    </source>
</evidence>
<gene>
    <name evidence="3" type="ORF">EAF07_06460</name>
</gene>
<dbReference type="AlphaFoldDB" id="A0A3L9DNN5"/>
<comment type="caution">
    <text evidence="3">The sequence shown here is derived from an EMBL/GenBank/DDBJ whole genome shotgun (WGS) entry which is preliminary data.</text>
</comment>
<dbReference type="SUPFAM" id="SSF53271">
    <property type="entry name" value="PRTase-like"/>
    <property type="match status" value="1"/>
</dbReference>
<dbReference type="OrthoDB" id="9779910at2"/>
<evidence type="ECO:0000256" key="1">
    <source>
        <dbReference type="ARBA" id="ARBA00008007"/>
    </source>
</evidence>
<dbReference type="InterPro" id="IPR029057">
    <property type="entry name" value="PRTase-like"/>
</dbReference>
<proteinExistence type="inferred from homology"/>
<protein>
    <submittedName>
        <fullName evidence="3">ComF family protein</fullName>
    </submittedName>
</protein>
<dbReference type="InterPro" id="IPR000836">
    <property type="entry name" value="PRTase_dom"/>
</dbReference>
<dbReference type="Gene3D" id="3.40.50.2020">
    <property type="match status" value="1"/>
</dbReference>
<dbReference type="Proteomes" id="UP000279194">
    <property type="component" value="Unassembled WGS sequence"/>
</dbReference>
<feature type="domain" description="Phosphoribosyltransferase" evidence="2">
    <location>
        <begin position="183"/>
        <end position="218"/>
    </location>
</feature>
<keyword evidence="4" id="KW-1185">Reference proteome</keyword>
<sequence length="220" mass="25328">MTCLICAAELKKRPSFQELLTLAPSKTLVCSACSSTFEKIAEQHCPLCYRYGESEVCSDCLYWQKQGKSVNHQAIYCYNTAMKAYFSRYKFQGDYLLRKVFLNDLKLALKSYREYTLVPIPLSDKRKAERGFNQVTGLLDGTGLSYQELLIKREVKKQSDKSRAERLQSQNPFELRFDKALPDKILLIDDIYTTGMTLQLAAQLFHEKGVKEIKTFSLAR</sequence>